<sequence length="233" mass="26623">MKVLLVSILLVQTICYSYAESSIEFSDIRNMFDSEYVKAAMCLIPDSLTNLFMNLTIRDIYELVKLSPQLEKMSNSTDDRNYDQLESLFKTNAPGFYAKAQNLEQQYKTQFDALPSDAQEFLINVAIRLTDLSNYDDLEKKHFDLVHAFFQDLYHNYTNLGSSQTAIVNFFPSVSHILGSSSFTNFLSACASATNDQELDTAGEEFGKYIIQHACDHVDAITRAKRYIQSFHF</sequence>
<evidence type="ECO:0000256" key="2">
    <source>
        <dbReference type="ARBA" id="ARBA00006648"/>
    </source>
</evidence>
<reference evidence="9" key="1">
    <citation type="submission" date="2022-11" db="UniProtKB">
        <authorList>
            <consortium name="WormBaseParasite"/>
        </authorList>
    </citation>
    <scope>IDENTIFICATION</scope>
</reference>
<keyword evidence="4 7" id="KW-0732">Signal</keyword>
<protein>
    <submittedName>
        <fullName evidence="9">Uncharacterized protein</fullName>
    </submittedName>
</protein>
<evidence type="ECO:0000256" key="5">
    <source>
        <dbReference type="ARBA" id="ARBA00023054"/>
    </source>
</evidence>
<dbReference type="GO" id="GO:0005576">
    <property type="term" value="C:extracellular region"/>
    <property type="evidence" value="ECO:0007669"/>
    <property type="project" value="UniProtKB-SubCell"/>
</dbReference>
<name>A0A914EDN9_9BILA</name>
<evidence type="ECO:0000256" key="7">
    <source>
        <dbReference type="SAM" id="SignalP"/>
    </source>
</evidence>
<dbReference type="Pfam" id="PF05823">
    <property type="entry name" value="Gp-FAR-1"/>
    <property type="match status" value="1"/>
</dbReference>
<dbReference type="Gene3D" id="1.20.120.1100">
    <property type="match status" value="1"/>
</dbReference>
<dbReference type="AlphaFoldDB" id="A0A914EDN9"/>
<evidence type="ECO:0000313" key="9">
    <source>
        <dbReference type="WBParaSite" id="ACRNAN_scaffold7495.g15652.t1"/>
    </source>
</evidence>
<dbReference type="WBParaSite" id="ACRNAN_scaffold7495.g15652.t1">
    <property type="protein sequence ID" value="ACRNAN_scaffold7495.g15652.t1"/>
    <property type="gene ID" value="ACRNAN_scaffold7495.g15652"/>
</dbReference>
<keyword evidence="5" id="KW-0175">Coiled coil</keyword>
<keyword evidence="8" id="KW-1185">Reference proteome</keyword>
<evidence type="ECO:0000313" key="8">
    <source>
        <dbReference type="Proteomes" id="UP000887540"/>
    </source>
</evidence>
<dbReference type="InterPro" id="IPR008632">
    <property type="entry name" value="Gp-FAR-1"/>
</dbReference>
<evidence type="ECO:0000256" key="4">
    <source>
        <dbReference type="ARBA" id="ARBA00022729"/>
    </source>
</evidence>
<organism evidence="8 9">
    <name type="scientific">Acrobeloides nanus</name>
    <dbReference type="NCBI Taxonomy" id="290746"/>
    <lineage>
        <taxon>Eukaryota</taxon>
        <taxon>Metazoa</taxon>
        <taxon>Ecdysozoa</taxon>
        <taxon>Nematoda</taxon>
        <taxon>Chromadorea</taxon>
        <taxon>Rhabditida</taxon>
        <taxon>Tylenchina</taxon>
        <taxon>Cephalobomorpha</taxon>
        <taxon>Cephaloboidea</taxon>
        <taxon>Cephalobidae</taxon>
        <taxon>Acrobeloides</taxon>
    </lineage>
</organism>
<comment type="subcellular location">
    <subcellularLocation>
        <location evidence="1">Secreted</location>
    </subcellularLocation>
</comment>
<feature type="signal peptide" evidence="7">
    <location>
        <begin position="1"/>
        <end position="19"/>
    </location>
</feature>
<dbReference type="Proteomes" id="UP000887540">
    <property type="component" value="Unplaced"/>
</dbReference>
<dbReference type="GO" id="GO:0008289">
    <property type="term" value="F:lipid binding"/>
    <property type="evidence" value="ECO:0007669"/>
    <property type="project" value="UniProtKB-KW"/>
</dbReference>
<proteinExistence type="inferred from homology"/>
<evidence type="ECO:0000256" key="1">
    <source>
        <dbReference type="ARBA" id="ARBA00004613"/>
    </source>
</evidence>
<accession>A0A914EDN9</accession>
<feature type="chain" id="PRO_5036972412" evidence="7">
    <location>
        <begin position="20"/>
        <end position="233"/>
    </location>
</feature>
<keyword evidence="6" id="KW-0446">Lipid-binding</keyword>
<evidence type="ECO:0000256" key="6">
    <source>
        <dbReference type="ARBA" id="ARBA00023121"/>
    </source>
</evidence>
<evidence type="ECO:0000256" key="3">
    <source>
        <dbReference type="ARBA" id="ARBA00022525"/>
    </source>
</evidence>
<comment type="similarity">
    <text evidence="2">Belongs to the fatty-acid and retinol-binding protein (FARBP) family.</text>
</comment>
<keyword evidence="3" id="KW-0964">Secreted</keyword>